<protein>
    <submittedName>
        <fullName evidence="1">Uncharacterized protein</fullName>
    </submittedName>
</protein>
<organism evidence="1 2">
    <name type="scientific">Corallococcus praedator</name>
    <dbReference type="NCBI Taxonomy" id="2316724"/>
    <lineage>
        <taxon>Bacteria</taxon>
        <taxon>Pseudomonadati</taxon>
        <taxon>Myxococcota</taxon>
        <taxon>Myxococcia</taxon>
        <taxon>Myxococcales</taxon>
        <taxon>Cystobacterineae</taxon>
        <taxon>Myxococcaceae</taxon>
        <taxon>Corallococcus</taxon>
    </lineage>
</organism>
<accession>A0ABX9Q2E3</accession>
<keyword evidence="2" id="KW-1185">Reference proteome</keyword>
<reference evidence="1 2" key="1">
    <citation type="submission" date="2018-09" db="EMBL/GenBank/DDBJ databases">
        <authorList>
            <person name="Livingstone P.G."/>
            <person name="Whitworth D.E."/>
        </authorList>
    </citation>
    <scope>NUCLEOTIDE SEQUENCE [LARGE SCALE GENOMIC DNA]</scope>
    <source>
        <strain evidence="1 2">CA031B</strain>
    </source>
</reference>
<dbReference type="EMBL" id="RAWI01001361">
    <property type="protein sequence ID" value="RKH76043.1"/>
    <property type="molecule type" value="Genomic_DNA"/>
</dbReference>
<gene>
    <name evidence="1" type="ORF">D7Y13_44490</name>
</gene>
<evidence type="ECO:0000313" key="1">
    <source>
        <dbReference type="EMBL" id="RKH76043.1"/>
    </source>
</evidence>
<comment type="caution">
    <text evidence="1">The sequence shown here is derived from an EMBL/GenBank/DDBJ whole genome shotgun (WGS) entry which is preliminary data.</text>
</comment>
<sequence length="83" mass="9691">MECRQRQSQAFLNGMRRDETSQLSYVCSLSSNLRYVFHTKLIEGKSACFALFFVRRQDQSLGFFQGFQLQEISRREGLAVTDQ</sequence>
<dbReference type="Proteomes" id="UP000278907">
    <property type="component" value="Unassembled WGS sequence"/>
</dbReference>
<evidence type="ECO:0000313" key="2">
    <source>
        <dbReference type="Proteomes" id="UP000278907"/>
    </source>
</evidence>
<proteinExistence type="predicted"/>
<name>A0ABX9Q2E3_9BACT</name>